<feature type="transmembrane region" description="Helical" evidence="9">
    <location>
        <begin position="315"/>
        <end position="339"/>
    </location>
</feature>
<dbReference type="Pfam" id="PF13641">
    <property type="entry name" value="Glyco_tranf_2_3"/>
    <property type="match status" value="1"/>
</dbReference>
<feature type="region of interest" description="Disordered" evidence="8">
    <location>
        <begin position="610"/>
        <end position="759"/>
    </location>
</feature>
<evidence type="ECO:0000256" key="6">
    <source>
        <dbReference type="ARBA" id="ARBA00023136"/>
    </source>
</evidence>
<dbReference type="GO" id="GO:0016757">
    <property type="term" value="F:glycosyltransferase activity"/>
    <property type="evidence" value="ECO:0007669"/>
    <property type="project" value="UniProtKB-KW"/>
</dbReference>
<keyword evidence="2" id="KW-0328">Glycosyltransferase</keyword>
<dbReference type="SUPFAM" id="SSF53448">
    <property type="entry name" value="Nucleotide-diphospho-sugar transferases"/>
    <property type="match status" value="1"/>
</dbReference>
<organism evidence="10 11">
    <name type="scientific">Synchytrium microbalum</name>
    <dbReference type="NCBI Taxonomy" id="1806994"/>
    <lineage>
        <taxon>Eukaryota</taxon>
        <taxon>Fungi</taxon>
        <taxon>Fungi incertae sedis</taxon>
        <taxon>Chytridiomycota</taxon>
        <taxon>Chytridiomycota incertae sedis</taxon>
        <taxon>Chytridiomycetes</taxon>
        <taxon>Synchytriales</taxon>
        <taxon>Synchytriaceae</taxon>
        <taxon>Synchytrium</taxon>
    </lineage>
</organism>
<dbReference type="OrthoDB" id="2849215at2759"/>
<feature type="region of interest" description="Disordered" evidence="8">
    <location>
        <begin position="778"/>
        <end position="818"/>
    </location>
</feature>
<feature type="transmembrane region" description="Helical" evidence="9">
    <location>
        <begin position="380"/>
        <end position="399"/>
    </location>
</feature>
<dbReference type="InterPro" id="IPR029044">
    <property type="entry name" value="Nucleotide-diphossugar_trans"/>
</dbReference>
<dbReference type="Proteomes" id="UP000319731">
    <property type="component" value="Unassembled WGS sequence"/>
</dbReference>
<feature type="compositionally biased region" description="Low complexity" evidence="8">
    <location>
        <begin position="792"/>
        <end position="803"/>
    </location>
</feature>
<evidence type="ECO:0000256" key="7">
    <source>
        <dbReference type="ARBA" id="ARBA00023180"/>
    </source>
</evidence>
<dbReference type="PANTHER" id="PTHR47844">
    <property type="entry name" value="SYNTHASE CPS1, PUTATIVE (AFU_ORTHOLOGUE AFUA_7G02500)-RELATED"/>
    <property type="match status" value="1"/>
</dbReference>
<keyword evidence="11" id="KW-1185">Reference proteome</keyword>
<dbReference type="AlphaFoldDB" id="A0A507CFD8"/>
<dbReference type="PANTHER" id="PTHR47844:SF1">
    <property type="entry name" value="EXOSTOSIN-LIKE 2"/>
    <property type="match status" value="1"/>
</dbReference>
<evidence type="ECO:0008006" key="12">
    <source>
        <dbReference type="Google" id="ProtNLM"/>
    </source>
</evidence>
<evidence type="ECO:0000256" key="1">
    <source>
        <dbReference type="ARBA" id="ARBA00004370"/>
    </source>
</evidence>
<evidence type="ECO:0000313" key="11">
    <source>
        <dbReference type="Proteomes" id="UP000319731"/>
    </source>
</evidence>
<keyword evidence="6 9" id="KW-0472">Membrane</keyword>
<evidence type="ECO:0000256" key="9">
    <source>
        <dbReference type="SAM" id="Phobius"/>
    </source>
</evidence>
<feature type="compositionally biased region" description="Low complexity" evidence="8">
    <location>
        <begin position="848"/>
        <end position="857"/>
    </location>
</feature>
<evidence type="ECO:0000313" key="10">
    <source>
        <dbReference type="EMBL" id="TPX36644.1"/>
    </source>
</evidence>
<reference evidence="10 11" key="1">
    <citation type="journal article" date="2019" name="Sci. Rep.">
        <title>Comparative genomics of chytrid fungi reveal insights into the obligate biotrophic and pathogenic lifestyle of Synchytrium endobioticum.</title>
        <authorList>
            <person name="van de Vossenberg B.T.L.H."/>
            <person name="Warris S."/>
            <person name="Nguyen H.D.T."/>
            <person name="van Gent-Pelzer M.P.E."/>
            <person name="Joly D.L."/>
            <person name="van de Geest H.C."/>
            <person name="Bonants P.J.M."/>
            <person name="Smith D.S."/>
            <person name="Levesque C.A."/>
            <person name="van der Lee T.A.J."/>
        </authorList>
    </citation>
    <scope>NUCLEOTIDE SEQUENCE [LARGE SCALE GENOMIC DNA]</scope>
    <source>
        <strain evidence="10 11">JEL517</strain>
    </source>
</reference>
<evidence type="ECO:0000256" key="4">
    <source>
        <dbReference type="ARBA" id="ARBA00022692"/>
    </source>
</evidence>
<feature type="region of interest" description="Disordered" evidence="8">
    <location>
        <begin position="848"/>
        <end position="869"/>
    </location>
</feature>
<protein>
    <recommendedName>
        <fullName evidence="12">Glycosyltransferase 2-like domain-containing protein</fullName>
    </recommendedName>
</protein>
<feature type="transmembrane region" description="Helical" evidence="9">
    <location>
        <begin position="12"/>
        <end position="36"/>
    </location>
</feature>
<feature type="transmembrane region" description="Helical" evidence="9">
    <location>
        <begin position="351"/>
        <end position="368"/>
    </location>
</feature>
<keyword evidence="7" id="KW-0325">Glycoprotein</keyword>
<dbReference type="CDD" id="cd06434">
    <property type="entry name" value="GT2_HAS"/>
    <property type="match status" value="1"/>
</dbReference>
<evidence type="ECO:0000256" key="3">
    <source>
        <dbReference type="ARBA" id="ARBA00022679"/>
    </source>
</evidence>
<feature type="compositionally biased region" description="Pro residues" evidence="8">
    <location>
        <begin position="614"/>
        <end position="627"/>
    </location>
</feature>
<dbReference type="STRING" id="1806994.A0A507CFD8"/>
<name>A0A507CFD8_9FUNG</name>
<comment type="caution">
    <text evidence="10">The sequence shown here is derived from an EMBL/GenBank/DDBJ whole genome shotgun (WGS) entry which is preliminary data.</text>
</comment>
<dbReference type="EMBL" id="QEAO01000004">
    <property type="protein sequence ID" value="TPX36644.1"/>
    <property type="molecule type" value="Genomic_DNA"/>
</dbReference>
<dbReference type="RefSeq" id="XP_031026858.1">
    <property type="nucleotide sequence ID" value="XM_031167250.1"/>
</dbReference>
<feature type="compositionally biased region" description="Low complexity" evidence="8">
    <location>
        <begin position="628"/>
        <end position="637"/>
    </location>
</feature>
<comment type="subcellular location">
    <subcellularLocation>
        <location evidence="1">Membrane</location>
    </subcellularLocation>
</comment>
<keyword evidence="3" id="KW-0808">Transferase</keyword>
<dbReference type="InterPro" id="IPR052427">
    <property type="entry name" value="Glycosyltrans_GT2/GT47"/>
</dbReference>
<dbReference type="Gene3D" id="3.90.550.10">
    <property type="entry name" value="Spore Coat Polysaccharide Biosynthesis Protein SpsA, Chain A"/>
    <property type="match status" value="1"/>
</dbReference>
<dbReference type="GO" id="GO:0016020">
    <property type="term" value="C:membrane"/>
    <property type="evidence" value="ECO:0007669"/>
    <property type="project" value="UniProtKB-SubCell"/>
</dbReference>
<evidence type="ECO:0000256" key="2">
    <source>
        <dbReference type="ARBA" id="ARBA00022676"/>
    </source>
</evidence>
<accession>A0A507CFD8</accession>
<gene>
    <name evidence="10" type="ORF">SmJEL517_g01322</name>
</gene>
<feature type="compositionally biased region" description="Polar residues" evidence="8">
    <location>
        <begin position="710"/>
        <end position="720"/>
    </location>
</feature>
<proteinExistence type="predicted"/>
<keyword evidence="5 9" id="KW-1133">Transmembrane helix</keyword>
<evidence type="ECO:0000256" key="5">
    <source>
        <dbReference type="ARBA" id="ARBA00022989"/>
    </source>
</evidence>
<dbReference type="GeneID" id="42002547"/>
<evidence type="ECO:0000256" key="8">
    <source>
        <dbReference type="SAM" id="MobiDB-lite"/>
    </source>
</evidence>
<keyword evidence="4 9" id="KW-0812">Transmembrane</keyword>
<sequence length="894" mass="100179">MFYLTRSDLPIFIPLGFVGVYRWFWFLIKILAWTLYKPIKPRKKPTFRSSRDVTILVPTIDSGEEIKKAVRSWLKCDPYEIIFITVPKAKPALEGLAREVDPEGRKVRVITIAKPNKRNQMVAGINQVKTEITVFCDDDVLWPDTMLTYMLAPFDDKQMGGVGTSQTVLPVGKHMTIWEILSAYRISMRNIEITSSTYIDGGVCCLSGRTAAYRTCILRDPDFQWMFTHEYWYVWWFGKWLRFHQHSGDDKFLTRWLNTHQWKTYIQACKQAELMSTFKDNWRFLKQITRWTRNTWRSDIKSLFLERQVWSRYPFVAFTMFDKFFNPITLLAGPISVIYLCTRPHGGLDPWIIIVSYLVWLGMTRLIKYMPHFVHRPQDVLAIPVWIVFNIVFAIMKVYCLCTLHKTDWGTRKGADDKRADKEDYSIFLPHWQDQPIKSESSKYRNSILLGDSDATLLGGIHGQEVDPLVNLTQPHRPTVPMSQEISVVGQPPPNAIANTRDSFIDGIISPTTPEAVTDFTVNSGGSNRNTEPEVGPAEVVQVNRPESEILPVMTSPRTTSVAYTAAAGSSSSNSVNSGSAASQPTPYAASADIMKWTAPQYSQRLASIRTPGAPLPRPPTMRPPPQQQQQQNTRTPLFGRPRPVSGSQQQLQRPPLRPINTSVRPIPGSIMRRPDAVPQVSPSPRFVNAGTRSPVRPPPPQLVGRRASPNGSPNGSPTGSPRLGPLPINAVPSYRSSNDLPLPQLGGGAYSPTNSPTRLPGLAYQSGASVISNTGTDLSHLSGFNWKEDSSSSSEYNSRDSSVMSGMETPHRFSSATSTAMTDDSYLASSPHLLDIRKQQFQQLPQVSQLSQQQQQRGMAGPASRVVTNPVIERVNKMRLANGLPPVAPGRES</sequence>